<accession>A0AAV4XEG3</accession>
<reference evidence="1 2" key="1">
    <citation type="submission" date="2021-06" db="EMBL/GenBank/DDBJ databases">
        <title>Caerostris extrusa draft genome.</title>
        <authorList>
            <person name="Kono N."/>
            <person name="Arakawa K."/>
        </authorList>
    </citation>
    <scope>NUCLEOTIDE SEQUENCE [LARGE SCALE GENOMIC DNA]</scope>
</reference>
<dbReference type="Proteomes" id="UP001054945">
    <property type="component" value="Unassembled WGS sequence"/>
</dbReference>
<keyword evidence="2" id="KW-1185">Reference proteome</keyword>
<proteinExistence type="predicted"/>
<name>A0AAV4XEG3_CAEEX</name>
<evidence type="ECO:0000313" key="2">
    <source>
        <dbReference type="Proteomes" id="UP001054945"/>
    </source>
</evidence>
<dbReference type="AlphaFoldDB" id="A0AAV4XEG3"/>
<organism evidence="1 2">
    <name type="scientific">Caerostris extrusa</name>
    <name type="common">Bark spider</name>
    <name type="synonym">Caerostris bankana</name>
    <dbReference type="NCBI Taxonomy" id="172846"/>
    <lineage>
        <taxon>Eukaryota</taxon>
        <taxon>Metazoa</taxon>
        <taxon>Ecdysozoa</taxon>
        <taxon>Arthropoda</taxon>
        <taxon>Chelicerata</taxon>
        <taxon>Arachnida</taxon>
        <taxon>Araneae</taxon>
        <taxon>Araneomorphae</taxon>
        <taxon>Entelegynae</taxon>
        <taxon>Araneoidea</taxon>
        <taxon>Araneidae</taxon>
        <taxon>Caerostris</taxon>
    </lineage>
</organism>
<gene>
    <name evidence="1" type="ORF">CEXT_305261</name>
</gene>
<dbReference type="EMBL" id="BPLR01017529">
    <property type="protein sequence ID" value="GIY92384.1"/>
    <property type="molecule type" value="Genomic_DNA"/>
</dbReference>
<comment type="caution">
    <text evidence="1">The sequence shown here is derived from an EMBL/GenBank/DDBJ whole genome shotgun (WGS) entry which is preliminary data.</text>
</comment>
<evidence type="ECO:0000313" key="1">
    <source>
        <dbReference type="EMBL" id="GIY92384.1"/>
    </source>
</evidence>
<protein>
    <submittedName>
        <fullName evidence="1">Uncharacterized protein</fullName>
    </submittedName>
</protein>
<sequence>MSVSSVIPLHLGLPLFGGVAECCSTLAWVGNHATRGFLEWVVEVLKFRLFSGVGIKLIWFYPSGEILSHSYPI</sequence>